<dbReference type="Proteomes" id="UP001367508">
    <property type="component" value="Unassembled WGS sequence"/>
</dbReference>
<dbReference type="AlphaFoldDB" id="A0AAN9R5L3"/>
<organism evidence="1 2">
    <name type="scientific">Canavalia gladiata</name>
    <name type="common">Sword bean</name>
    <name type="synonym">Dolichos gladiatus</name>
    <dbReference type="NCBI Taxonomy" id="3824"/>
    <lineage>
        <taxon>Eukaryota</taxon>
        <taxon>Viridiplantae</taxon>
        <taxon>Streptophyta</taxon>
        <taxon>Embryophyta</taxon>
        <taxon>Tracheophyta</taxon>
        <taxon>Spermatophyta</taxon>
        <taxon>Magnoliopsida</taxon>
        <taxon>eudicotyledons</taxon>
        <taxon>Gunneridae</taxon>
        <taxon>Pentapetalae</taxon>
        <taxon>rosids</taxon>
        <taxon>fabids</taxon>
        <taxon>Fabales</taxon>
        <taxon>Fabaceae</taxon>
        <taxon>Papilionoideae</taxon>
        <taxon>50 kb inversion clade</taxon>
        <taxon>NPAAA clade</taxon>
        <taxon>indigoferoid/millettioid clade</taxon>
        <taxon>Phaseoleae</taxon>
        <taxon>Canavalia</taxon>
    </lineage>
</organism>
<proteinExistence type="predicted"/>
<comment type="caution">
    <text evidence="1">The sequence shown here is derived from an EMBL/GenBank/DDBJ whole genome shotgun (WGS) entry which is preliminary data.</text>
</comment>
<reference evidence="1 2" key="1">
    <citation type="submission" date="2024-01" db="EMBL/GenBank/DDBJ databases">
        <title>The genomes of 5 underutilized Papilionoideae crops provide insights into root nodulation and disease resistanc.</title>
        <authorList>
            <person name="Jiang F."/>
        </authorList>
    </citation>
    <scope>NUCLEOTIDE SEQUENCE [LARGE SCALE GENOMIC DNA]</scope>
    <source>
        <strain evidence="1">LVBAO_FW01</strain>
        <tissue evidence="1">Leaves</tissue>
    </source>
</reference>
<gene>
    <name evidence="1" type="ORF">VNO77_05364</name>
</gene>
<sequence>MTFTVESSHHLPINPEWTGSKSNPVVGTWVTYVPQIGYILNVNGLVHKREETIVQRVAKYCEPKSHCFKGLCFLCHMLKVSAVASADSSGIWTSPCPLKFVESSAIDGYVKPHMILCFFSFGNIDWSQ</sequence>
<keyword evidence="2" id="KW-1185">Reference proteome</keyword>
<evidence type="ECO:0000313" key="1">
    <source>
        <dbReference type="EMBL" id="KAK7363230.1"/>
    </source>
</evidence>
<evidence type="ECO:0000313" key="2">
    <source>
        <dbReference type="Proteomes" id="UP001367508"/>
    </source>
</evidence>
<accession>A0AAN9R5L3</accession>
<dbReference type="EMBL" id="JAYMYQ010000001">
    <property type="protein sequence ID" value="KAK7363230.1"/>
    <property type="molecule type" value="Genomic_DNA"/>
</dbReference>
<name>A0AAN9R5L3_CANGL</name>
<protein>
    <submittedName>
        <fullName evidence="1">Uncharacterized protein</fullName>
    </submittedName>
</protein>